<reference evidence="1 2" key="1">
    <citation type="journal article" date="2015" name="Genome Biol. Evol.">
        <title>Phylogenomic analyses indicate that early fungi evolved digesting cell walls of algal ancestors of land plants.</title>
        <authorList>
            <person name="Chang Y."/>
            <person name="Wang S."/>
            <person name="Sekimoto S."/>
            <person name="Aerts A.L."/>
            <person name="Choi C."/>
            <person name="Clum A."/>
            <person name="LaButti K.M."/>
            <person name="Lindquist E.A."/>
            <person name="Yee Ngan C."/>
            <person name="Ohm R.A."/>
            <person name="Salamov A.A."/>
            <person name="Grigoriev I.V."/>
            <person name="Spatafora J.W."/>
            <person name="Berbee M.L."/>
        </authorList>
    </citation>
    <scope>NUCLEOTIDE SEQUENCE [LARGE SCALE GENOMIC DNA]</scope>
    <source>
        <strain evidence="1 2">NRRL 1564</strain>
    </source>
</reference>
<evidence type="ECO:0000313" key="1">
    <source>
        <dbReference type="EMBL" id="PIA15454.1"/>
    </source>
</evidence>
<gene>
    <name evidence="1" type="ORF">COEREDRAFT_102894</name>
</gene>
<accession>A0A2G5B8X3</accession>
<dbReference type="Proteomes" id="UP000242474">
    <property type="component" value="Unassembled WGS sequence"/>
</dbReference>
<keyword evidence="2" id="KW-1185">Reference proteome</keyword>
<proteinExistence type="predicted"/>
<protein>
    <submittedName>
        <fullName evidence="1">Uncharacterized protein</fullName>
    </submittedName>
</protein>
<name>A0A2G5B8X3_COERN</name>
<dbReference type="AlphaFoldDB" id="A0A2G5B8X3"/>
<evidence type="ECO:0000313" key="2">
    <source>
        <dbReference type="Proteomes" id="UP000242474"/>
    </source>
</evidence>
<sequence>MSLHHRHIAQHVCMNLVYHVPCTGSCVKPCCRVALCCWRSCQLASNRAECKFCQRRQLHIRITFGRAICLPAECQWQSQPTQPVLTSLIKPM</sequence>
<organism evidence="1 2">
    <name type="scientific">Coemansia reversa (strain ATCC 12441 / NRRL 1564)</name>
    <dbReference type="NCBI Taxonomy" id="763665"/>
    <lineage>
        <taxon>Eukaryota</taxon>
        <taxon>Fungi</taxon>
        <taxon>Fungi incertae sedis</taxon>
        <taxon>Zoopagomycota</taxon>
        <taxon>Kickxellomycotina</taxon>
        <taxon>Kickxellomycetes</taxon>
        <taxon>Kickxellales</taxon>
        <taxon>Kickxellaceae</taxon>
        <taxon>Coemansia</taxon>
    </lineage>
</organism>
<dbReference type="EMBL" id="KZ303507">
    <property type="protein sequence ID" value="PIA15454.1"/>
    <property type="molecule type" value="Genomic_DNA"/>
</dbReference>